<feature type="domain" description="Gfo/Idh/MocA-like oxidoreductase N-terminal" evidence="1">
    <location>
        <begin position="4"/>
        <end position="117"/>
    </location>
</feature>
<dbReference type="Proteomes" id="UP000315648">
    <property type="component" value="Unassembled WGS sequence"/>
</dbReference>
<dbReference type="SUPFAM" id="SSF55347">
    <property type="entry name" value="Glyceraldehyde-3-phosphate dehydrogenase-like, C-terminal domain"/>
    <property type="match status" value="1"/>
</dbReference>
<dbReference type="Pfam" id="PF22725">
    <property type="entry name" value="GFO_IDH_MocA_C3"/>
    <property type="match status" value="1"/>
</dbReference>
<dbReference type="SUPFAM" id="SSF51735">
    <property type="entry name" value="NAD(P)-binding Rossmann-fold domains"/>
    <property type="match status" value="1"/>
</dbReference>
<dbReference type="Gene3D" id="3.40.50.720">
    <property type="entry name" value="NAD(P)-binding Rossmann-like Domain"/>
    <property type="match status" value="1"/>
</dbReference>
<gene>
    <name evidence="3" type="ORF">FPL22_08970</name>
</gene>
<dbReference type="InterPro" id="IPR052515">
    <property type="entry name" value="Gfo/Idh/MocA_Oxidoreductase"/>
</dbReference>
<name>A0A556QRZ9_9BACT</name>
<dbReference type="Pfam" id="PF01408">
    <property type="entry name" value="GFO_IDH_MocA"/>
    <property type="match status" value="1"/>
</dbReference>
<reference evidence="3 4" key="1">
    <citation type="submission" date="2019-07" db="EMBL/GenBank/DDBJ databases">
        <title>Description of 53C-WASEF.</title>
        <authorList>
            <person name="Pitt A."/>
            <person name="Hahn M.W."/>
        </authorList>
    </citation>
    <scope>NUCLEOTIDE SEQUENCE [LARGE SCALE GENOMIC DNA]</scope>
    <source>
        <strain evidence="3 4">53C-WASEF</strain>
    </source>
</reference>
<dbReference type="Gene3D" id="3.30.360.10">
    <property type="entry name" value="Dihydrodipicolinate Reductase, domain 2"/>
    <property type="match status" value="1"/>
</dbReference>
<dbReference type="EMBL" id="VMBG01000001">
    <property type="protein sequence ID" value="TSJ79402.1"/>
    <property type="molecule type" value="Genomic_DNA"/>
</dbReference>
<evidence type="ECO:0000259" key="2">
    <source>
        <dbReference type="Pfam" id="PF22725"/>
    </source>
</evidence>
<dbReference type="GO" id="GO:0000166">
    <property type="term" value="F:nucleotide binding"/>
    <property type="evidence" value="ECO:0007669"/>
    <property type="project" value="InterPro"/>
</dbReference>
<evidence type="ECO:0000313" key="4">
    <source>
        <dbReference type="Proteomes" id="UP000315648"/>
    </source>
</evidence>
<dbReference type="AlphaFoldDB" id="A0A556QRZ9"/>
<dbReference type="InterPro" id="IPR000683">
    <property type="entry name" value="Gfo/Idh/MocA-like_OxRdtase_N"/>
</dbReference>
<evidence type="ECO:0000313" key="3">
    <source>
        <dbReference type="EMBL" id="TSJ79402.1"/>
    </source>
</evidence>
<proteinExistence type="predicted"/>
<accession>A0A556QRZ9</accession>
<feature type="domain" description="GFO/IDH/MocA-like oxidoreductase" evidence="2">
    <location>
        <begin position="129"/>
        <end position="253"/>
    </location>
</feature>
<dbReference type="RefSeq" id="WP_144229925.1">
    <property type="nucleotide sequence ID" value="NZ_CBCRVV010000007.1"/>
</dbReference>
<organism evidence="3 4">
    <name type="scientific">Rariglobus hedericola</name>
    <dbReference type="NCBI Taxonomy" id="2597822"/>
    <lineage>
        <taxon>Bacteria</taxon>
        <taxon>Pseudomonadati</taxon>
        <taxon>Verrucomicrobiota</taxon>
        <taxon>Opitutia</taxon>
        <taxon>Opitutales</taxon>
        <taxon>Opitutaceae</taxon>
        <taxon>Rariglobus</taxon>
    </lineage>
</organism>
<comment type="caution">
    <text evidence="3">The sequence shown here is derived from an EMBL/GenBank/DDBJ whole genome shotgun (WGS) entry which is preliminary data.</text>
</comment>
<dbReference type="InterPro" id="IPR055170">
    <property type="entry name" value="GFO_IDH_MocA-like_dom"/>
</dbReference>
<keyword evidence="4" id="KW-1185">Reference proteome</keyword>
<dbReference type="InterPro" id="IPR036291">
    <property type="entry name" value="NAD(P)-bd_dom_sf"/>
</dbReference>
<evidence type="ECO:0000259" key="1">
    <source>
        <dbReference type="Pfam" id="PF01408"/>
    </source>
</evidence>
<protein>
    <submittedName>
        <fullName evidence="3">Gfo/Idh/MocA family oxidoreductase</fullName>
    </submittedName>
</protein>
<sequence length="386" mass="42523">MSKVRIGIVGLGNMGSTHANQILAGKISRLELTAVADSDPAKLARVPQVKGFSSAAEMMASGLIDAILIATPHYDHTTIGIAALKAGLHVMVEKPISVHRADCERLIAAHTNKKQVFAAMFNQRTDHYYLKIRDLIQSGELGEIRRVNWIITDWFRTETYYASGGWRATWGGEGGGVLLNQCPHNLDLFQWMFGLPVTLRANCQFGKYHDIEVEDDVTAIMTFKNGATGVFITSTGEAPGTNRLEITAERGKVVYEKDKITYTRNVQEMGEFSRTTDQAFGRPEVWEVNIPAPSHGDQHNGILKNFTDAILDGTPLVAPAAEGIRSVELANAMLMSAWTDKAVTFPIDGKKYERLLKAKIATSKASKKKKKVVKITNDDFAKSMVK</sequence>
<dbReference type="PANTHER" id="PTHR43249:SF1">
    <property type="entry name" value="D-GLUCOSIDE 3-DEHYDROGENASE"/>
    <property type="match status" value="1"/>
</dbReference>
<dbReference type="PANTHER" id="PTHR43249">
    <property type="entry name" value="UDP-N-ACETYL-2-AMINO-2-DEOXY-D-GLUCURONATE OXIDASE"/>
    <property type="match status" value="1"/>
</dbReference>
<dbReference type="OrthoDB" id="9815825at2"/>